<dbReference type="PRINTS" id="PR00344">
    <property type="entry name" value="BCTRLSENSOR"/>
</dbReference>
<keyword evidence="3" id="KW-0597">Phosphoprotein</keyword>
<dbReference type="CDD" id="cd00082">
    <property type="entry name" value="HisKA"/>
    <property type="match status" value="1"/>
</dbReference>
<dbReference type="InterPro" id="IPR036890">
    <property type="entry name" value="HATPase_C_sf"/>
</dbReference>
<dbReference type="SUPFAM" id="SSF55874">
    <property type="entry name" value="ATPase domain of HSP90 chaperone/DNA topoisomerase II/histidine kinase"/>
    <property type="match status" value="1"/>
</dbReference>
<dbReference type="Pfam" id="PF00512">
    <property type="entry name" value="HisKA"/>
    <property type="match status" value="1"/>
</dbReference>
<keyword evidence="4" id="KW-0808">Transferase</keyword>
<dbReference type="InterPro" id="IPR003594">
    <property type="entry name" value="HATPase_dom"/>
</dbReference>
<dbReference type="SMART" id="SM00062">
    <property type="entry name" value="PBPb"/>
    <property type="match status" value="1"/>
</dbReference>
<dbReference type="InterPro" id="IPR029016">
    <property type="entry name" value="GAF-like_dom_sf"/>
</dbReference>
<evidence type="ECO:0000256" key="2">
    <source>
        <dbReference type="ARBA" id="ARBA00012438"/>
    </source>
</evidence>
<dbReference type="InterPro" id="IPR003018">
    <property type="entry name" value="GAF"/>
</dbReference>
<dbReference type="Pfam" id="PF02518">
    <property type="entry name" value="HATPase_c"/>
    <property type="match status" value="1"/>
</dbReference>
<name>A0ABY9WMV8_9BACT</name>
<evidence type="ECO:0000256" key="1">
    <source>
        <dbReference type="ARBA" id="ARBA00000085"/>
    </source>
</evidence>
<dbReference type="Pfam" id="PF01590">
    <property type="entry name" value="GAF"/>
    <property type="match status" value="1"/>
</dbReference>
<dbReference type="SMART" id="SM00387">
    <property type="entry name" value="HATPase_c"/>
    <property type="match status" value="1"/>
</dbReference>
<sequence length="742" mass="82474">MRRVRVEHWLLLLAGLVVLAGGTLVLGSIFLEERSLASLTEEERAWLSSHADSIVFGPYTTSPPLSFIDEQGEFSGIAADYARLMEEKLGFRFRMAPPASIDTLLQNMRAGQVDVSGGLTATPARSEYLLFTEPYVRIPTLILVRRGTWKTLSLEEMKGLRIAVGRNFGVHDYLNQEHPELLLVPVPDDLEALMRLSTGEVDAVISDAATASFLMTQANLANLHVAGRIPFDYSLAMAVRRDEPILRDILQKGLDQVSEQERKSIWRRWVYSWEPPFYAEPLFWRILALLTLGVALVVGTIITWNSALKRQVRARTADLAEAHRNVTFLAEASGILSETLDYSVTLSRLGELCVSRLADWCLIDLVKDDRLVRLAGAHVDPTKRPLLDTLTERYPLRVGSRLPASEVLRTHQPLLFPELSEAGIRATTEDEEHARLLLSLGTRSAIMVPLISRGHMLGVLSLVSGPARRRYGETELELAQEVARRASIAYDNARLYQQAQEAIRIRDAFLLVAAHELRTPLTSLKLRLASLHRRVDSSPEQGGRTEVLLCELPRIEAQADRLRALIEQLLDVSHLGAGRLELACEEVDLCQVVQEVVEDSREQLSRSGSQLELRVECPALGWWDRLRLEQVVSNLLGNAIKFGQGKPLEVRVEPGPDDKVRLVVRDQGIGLPREATARIFEKFERAVSERHYGGLGLGLFIARQIVEAHGGSIFVESAPGEGSTFTVVLPRGRGRGSTSSAG</sequence>
<dbReference type="SUPFAM" id="SSF55781">
    <property type="entry name" value="GAF domain-like"/>
    <property type="match status" value="1"/>
</dbReference>
<dbReference type="Gene3D" id="3.30.450.40">
    <property type="match status" value="1"/>
</dbReference>
<evidence type="ECO:0000259" key="7">
    <source>
        <dbReference type="PROSITE" id="PS50109"/>
    </source>
</evidence>
<evidence type="ECO:0000256" key="3">
    <source>
        <dbReference type="ARBA" id="ARBA00022553"/>
    </source>
</evidence>
<dbReference type="Pfam" id="PF00497">
    <property type="entry name" value="SBP_bac_3"/>
    <property type="match status" value="1"/>
</dbReference>
<evidence type="ECO:0000313" key="9">
    <source>
        <dbReference type="Proteomes" id="UP001611383"/>
    </source>
</evidence>
<keyword evidence="6" id="KW-0812">Transmembrane</keyword>
<dbReference type="InterPro" id="IPR036097">
    <property type="entry name" value="HisK_dim/P_sf"/>
</dbReference>
<dbReference type="SMART" id="SM00388">
    <property type="entry name" value="HisKA"/>
    <property type="match status" value="1"/>
</dbReference>
<dbReference type="SUPFAM" id="SSF53850">
    <property type="entry name" value="Periplasmic binding protein-like II"/>
    <property type="match status" value="1"/>
</dbReference>
<evidence type="ECO:0000256" key="6">
    <source>
        <dbReference type="SAM" id="Phobius"/>
    </source>
</evidence>
<feature type="domain" description="Histidine kinase" evidence="7">
    <location>
        <begin position="512"/>
        <end position="733"/>
    </location>
</feature>
<dbReference type="Gene3D" id="3.30.565.10">
    <property type="entry name" value="Histidine kinase-like ATPase, C-terminal domain"/>
    <property type="match status" value="1"/>
</dbReference>
<evidence type="ECO:0000313" key="8">
    <source>
        <dbReference type="EMBL" id="WNG45119.1"/>
    </source>
</evidence>
<dbReference type="CDD" id="cd00075">
    <property type="entry name" value="HATPase"/>
    <property type="match status" value="1"/>
</dbReference>
<dbReference type="InterPro" id="IPR005467">
    <property type="entry name" value="His_kinase_dom"/>
</dbReference>
<accession>A0ABY9WMV8</accession>
<protein>
    <recommendedName>
        <fullName evidence="2">histidine kinase</fullName>
        <ecNumber evidence="2">2.7.13.3</ecNumber>
    </recommendedName>
</protein>
<dbReference type="InterPro" id="IPR004358">
    <property type="entry name" value="Sig_transdc_His_kin-like_C"/>
</dbReference>
<dbReference type="EMBL" id="CP043494">
    <property type="protein sequence ID" value="WNG45119.1"/>
    <property type="molecule type" value="Genomic_DNA"/>
</dbReference>
<keyword evidence="6" id="KW-0472">Membrane</keyword>
<organism evidence="8 9">
    <name type="scientific">Archangium minus</name>
    <dbReference type="NCBI Taxonomy" id="83450"/>
    <lineage>
        <taxon>Bacteria</taxon>
        <taxon>Pseudomonadati</taxon>
        <taxon>Myxococcota</taxon>
        <taxon>Myxococcia</taxon>
        <taxon>Myxococcales</taxon>
        <taxon>Cystobacterineae</taxon>
        <taxon>Archangiaceae</taxon>
        <taxon>Archangium</taxon>
    </lineage>
</organism>
<dbReference type="InterPro" id="IPR001638">
    <property type="entry name" value="Solute-binding_3/MltF_N"/>
</dbReference>
<keyword evidence="6" id="KW-1133">Transmembrane helix</keyword>
<dbReference type="Proteomes" id="UP001611383">
    <property type="component" value="Chromosome"/>
</dbReference>
<keyword evidence="5" id="KW-0418">Kinase</keyword>
<dbReference type="PANTHER" id="PTHR43047:SF72">
    <property type="entry name" value="OSMOSENSING HISTIDINE PROTEIN KINASE SLN1"/>
    <property type="match status" value="1"/>
</dbReference>
<evidence type="ECO:0000256" key="4">
    <source>
        <dbReference type="ARBA" id="ARBA00022679"/>
    </source>
</evidence>
<dbReference type="InterPro" id="IPR003661">
    <property type="entry name" value="HisK_dim/P_dom"/>
</dbReference>
<dbReference type="Gene3D" id="3.40.190.10">
    <property type="entry name" value="Periplasmic binding protein-like II"/>
    <property type="match status" value="2"/>
</dbReference>
<dbReference type="Gene3D" id="1.10.287.130">
    <property type="match status" value="1"/>
</dbReference>
<dbReference type="PANTHER" id="PTHR43047">
    <property type="entry name" value="TWO-COMPONENT HISTIDINE PROTEIN KINASE"/>
    <property type="match status" value="1"/>
</dbReference>
<evidence type="ECO:0000256" key="5">
    <source>
        <dbReference type="ARBA" id="ARBA00022777"/>
    </source>
</evidence>
<feature type="transmembrane region" description="Helical" evidence="6">
    <location>
        <begin position="282"/>
        <end position="305"/>
    </location>
</feature>
<dbReference type="PROSITE" id="PS50109">
    <property type="entry name" value="HIS_KIN"/>
    <property type="match status" value="1"/>
</dbReference>
<dbReference type="SUPFAM" id="SSF47384">
    <property type="entry name" value="Homodimeric domain of signal transducing histidine kinase"/>
    <property type="match status" value="1"/>
</dbReference>
<reference evidence="8 9" key="1">
    <citation type="submission" date="2019-08" db="EMBL/GenBank/DDBJ databases">
        <title>Archangium and Cystobacter genomes.</title>
        <authorList>
            <person name="Chen I.-C.K."/>
            <person name="Wielgoss S."/>
        </authorList>
    </citation>
    <scope>NUCLEOTIDE SEQUENCE [LARGE SCALE GENOMIC DNA]</scope>
    <source>
        <strain evidence="8 9">Cbm 6</strain>
    </source>
</reference>
<proteinExistence type="predicted"/>
<keyword evidence="9" id="KW-1185">Reference proteome</keyword>
<dbReference type="RefSeq" id="WP_395819268.1">
    <property type="nucleotide sequence ID" value="NZ_CP043494.1"/>
</dbReference>
<dbReference type="EC" id="2.7.13.3" evidence="2"/>
<dbReference type="CDD" id="cd01007">
    <property type="entry name" value="PBP2_BvgS_HisK_like"/>
    <property type="match status" value="1"/>
</dbReference>
<dbReference type="SMART" id="SM00065">
    <property type="entry name" value="GAF"/>
    <property type="match status" value="1"/>
</dbReference>
<gene>
    <name evidence="8" type="ORF">F0U60_14150</name>
</gene>
<comment type="catalytic activity">
    <reaction evidence="1">
        <text>ATP + protein L-histidine = ADP + protein N-phospho-L-histidine.</text>
        <dbReference type="EC" id="2.7.13.3"/>
    </reaction>
</comment>